<sequence>MPPSASETLLLIAIFFLLPLDTLSSVIHAGHAIPLTGMCEDACGAIPVKFPFGTGFGCGHPEFVRYIKCSSGTLQFSTGTGIYTISSIDYNSSTIIVTDPLMSTCSSMQNSGSFSLDKSSPFTIGEQNIFVLLGCSTTSPVFDPNEDLCDTGSGTRVCRGLYSCKGVAGIGLPQNAPISTCCVYDSEIVVGSGYALDLPKLQCSSYTSVYEFGDEGDPTKWRFGISLQYNDSYHTNKCKDCETSGGICGFAGLDQSFACICRSGVNTTTNCFGRGYAWSGAVDLDFQVNTIIGDRAPRPGVVTLGEGSRDMDGTYTKCFSLATMGDGVTSTKFFLIALLLYTVTAVTSQVATTNNYASDEAILITVDQSGKGDYWKIQDAIDAVPSDNAENVYIAVKPGTYTEKIWVPADKPFITIAGAGPGETIITWSQGGEIYDTPTFTVLASDFTGRTLTIQNTYGKGARAVALRASGDRAAFYDCSIKSYQDTLLSENGKQYYSSCYIEGAVDFIFGSSAALFQNCHLHSTADEVGFITAHRRDNASENLGFSFVGCKISGLSKTTLGRPWSPYSRVIFALTHMSNVVAPQGWDDWGRSPDELSTVYFGQYRCWGAGADTSQRVKWARELTFQEAAPLMTSGFIGGTYWLRQAPTRKSWVLKKGRFLGVKSKGLSLKALNSTESCLLAQVMLYWENARVEEDVYSSSCASPCILAMKPFLVNSGSQVNDVWLESEEKARWRLGRRKRRCSSSTKPVAGGPFGSQGSRNGMLLFFVGVIHTEKQIITSSMYKNWRNRTDVLRKASGAEFASV</sequence>
<feature type="active site" evidence="13">
    <location>
        <position position="507"/>
    </location>
</feature>
<evidence type="ECO:0000256" key="12">
    <source>
        <dbReference type="ARBA" id="ARBA00057335"/>
    </source>
</evidence>
<comment type="pathway">
    <text evidence="3">Glycan metabolism; pectin degradation; 2-dehydro-3-deoxy-D-gluconate from pectin: step 1/5.</text>
</comment>
<reference evidence="17 18" key="1">
    <citation type="submission" date="2018-10" db="EMBL/GenBank/DDBJ databases">
        <title>A high-quality apple genome assembly.</title>
        <authorList>
            <person name="Hu J."/>
        </authorList>
    </citation>
    <scope>NUCLEOTIDE SEQUENCE [LARGE SCALE GENOMIC DNA]</scope>
    <source>
        <strain evidence="18">cv. HFTH1</strain>
        <tissue evidence="17">Young leaf</tissue>
    </source>
</reference>
<evidence type="ECO:0000256" key="14">
    <source>
        <dbReference type="SAM" id="SignalP"/>
    </source>
</evidence>
<comment type="similarity">
    <text evidence="4">Belongs to the pectinesterase family.</text>
</comment>
<dbReference type="STRING" id="3750.A0A498IBU6"/>
<feature type="chain" id="PRO_5019830726" description="pectinesterase" evidence="14">
    <location>
        <begin position="25"/>
        <end position="805"/>
    </location>
</feature>
<keyword evidence="9" id="KW-0063">Aspartyl esterase</keyword>
<evidence type="ECO:0000256" key="1">
    <source>
        <dbReference type="ARBA" id="ARBA00004167"/>
    </source>
</evidence>
<feature type="domain" description="Wall-associated receptor kinase galacturonan-binding" evidence="16">
    <location>
        <begin position="39"/>
        <end position="99"/>
    </location>
</feature>
<feature type="domain" description="Pectinesterase catalytic" evidence="15">
    <location>
        <begin position="364"/>
        <end position="638"/>
    </location>
</feature>
<dbReference type="Pfam" id="PF13947">
    <property type="entry name" value="GUB_WAK_bind"/>
    <property type="match status" value="1"/>
</dbReference>
<dbReference type="EMBL" id="RDQH01000339">
    <property type="protein sequence ID" value="RXH79465.1"/>
    <property type="molecule type" value="Genomic_DNA"/>
</dbReference>
<evidence type="ECO:0000256" key="8">
    <source>
        <dbReference type="ARBA" id="ARBA00022801"/>
    </source>
</evidence>
<dbReference type="Proteomes" id="UP000290289">
    <property type="component" value="Chromosome 13"/>
</dbReference>
<dbReference type="AlphaFoldDB" id="A0A498IBU6"/>
<dbReference type="GO" id="GO:0030247">
    <property type="term" value="F:polysaccharide binding"/>
    <property type="evidence" value="ECO:0007669"/>
    <property type="project" value="InterPro"/>
</dbReference>
<keyword evidence="18" id="KW-1185">Reference proteome</keyword>
<dbReference type="GO" id="GO:0016020">
    <property type="term" value="C:membrane"/>
    <property type="evidence" value="ECO:0007669"/>
    <property type="project" value="UniProtKB-SubCell"/>
</dbReference>
<evidence type="ECO:0000256" key="11">
    <source>
        <dbReference type="ARBA" id="ARBA00047928"/>
    </source>
</evidence>
<comment type="subcellular location">
    <subcellularLocation>
        <location evidence="1">Membrane</location>
        <topology evidence="1">Single-pass membrane protein</topology>
    </subcellularLocation>
    <subcellularLocation>
        <location evidence="2">Secreted</location>
        <location evidence="2">Cell wall</location>
    </subcellularLocation>
</comment>
<dbReference type="GO" id="GO:0030599">
    <property type="term" value="F:pectinesterase activity"/>
    <property type="evidence" value="ECO:0007669"/>
    <property type="project" value="UniProtKB-EC"/>
</dbReference>
<evidence type="ECO:0000259" key="16">
    <source>
        <dbReference type="Pfam" id="PF13947"/>
    </source>
</evidence>
<protein>
    <recommendedName>
        <fullName evidence="5">pectinesterase</fullName>
        <ecNumber evidence="5">3.1.1.11</ecNumber>
    </recommendedName>
</protein>
<dbReference type="PANTHER" id="PTHR31321:SF72">
    <property type="entry name" value="PECTINESTERASE 11-RELATED"/>
    <property type="match status" value="1"/>
</dbReference>
<dbReference type="GO" id="GO:0042545">
    <property type="term" value="P:cell wall modification"/>
    <property type="evidence" value="ECO:0007669"/>
    <property type="project" value="InterPro"/>
</dbReference>
<evidence type="ECO:0000256" key="2">
    <source>
        <dbReference type="ARBA" id="ARBA00004191"/>
    </source>
</evidence>
<comment type="caution">
    <text evidence="17">The sequence shown here is derived from an EMBL/GenBank/DDBJ whole genome shotgun (WGS) entry which is preliminary data.</text>
</comment>
<dbReference type="EC" id="3.1.1.11" evidence="5"/>
<evidence type="ECO:0000256" key="7">
    <source>
        <dbReference type="ARBA" id="ARBA00022729"/>
    </source>
</evidence>
<dbReference type="Pfam" id="PF01095">
    <property type="entry name" value="Pectinesterase"/>
    <property type="match status" value="1"/>
</dbReference>
<keyword evidence="6" id="KW-0964">Secreted</keyword>
<keyword evidence="8" id="KW-0378">Hydrolase</keyword>
<keyword evidence="10" id="KW-0325">Glycoprotein</keyword>
<dbReference type="InterPro" id="IPR000070">
    <property type="entry name" value="Pectinesterase_cat"/>
</dbReference>
<evidence type="ECO:0000256" key="13">
    <source>
        <dbReference type="PROSITE-ProRule" id="PRU10040"/>
    </source>
</evidence>
<dbReference type="FunFam" id="2.160.20.10:FF:000013">
    <property type="entry name" value="Pectinesterase"/>
    <property type="match status" value="1"/>
</dbReference>
<dbReference type="InterPro" id="IPR033131">
    <property type="entry name" value="Pectinesterase_Asp_AS"/>
</dbReference>
<keyword evidence="6" id="KW-0134">Cell wall</keyword>
<dbReference type="PANTHER" id="PTHR31321">
    <property type="entry name" value="ACYL-COA THIOESTER HYDROLASE YBHC-RELATED"/>
    <property type="match status" value="1"/>
</dbReference>
<evidence type="ECO:0000256" key="5">
    <source>
        <dbReference type="ARBA" id="ARBA00013229"/>
    </source>
</evidence>
<accession>A0A498IBU6</accession>
<organism evidence="17 18">
    <name type="scientific">Malus domestica</name>
    <name type="common">Apple</name>
    <name type="synonym">Pyrus malus</name>
    <dbReference type="NCBI Taxonomy" id="3750"/>
    <lineage>
        <taxon>Eukaryota</taxon>
        <taxon>Viridiplantae</taxon>
        <taxon>Streptophyta</taxon>
        <taxon>Embryophyta</taxon>
        <taxon>Tracheophyta</taxon>
        <taxon>Spermatophyta</taxon>
        <taxon>Magnoliopsida</taxon>
        <taxon>eudicotyledons</taxon>
        <taxon>Gunneridae</taxon>
        <taxon>Pentapetalae</taxon>
        <taxon>rosids</taxon>
        <taxon>fabids</taxon>
        <taxon>Rosales</taxon>
        <taxon>Rosaceae</taxon>
        <taxon>Amygdaloideae</taxon>
        <taxon>Maleae</taxon>
        <taxon>Malus</taxon>
    </lineage>
</organism>
<dbReference type="InterPro" id="IPR011050">
    <property type="entry name" value="Pectin_lyase_fold/virulence"/>
</dbReference>
<comment type="catalytic activity">
    <reaction evidence="11">
        <text>[(1-&gt;4)-alpha-D-galacturonosyl methyl ester](n) + n H2O = [(1-&gt;4)-alpha-D-galacturonosyl](n) + n methanol + n H(+)</text>
        <dbReference type="Rhea" id="RHEA:22380"/>
        <dbReference type="Rhea" id="RHEA-COMP:14570"/>
        <dbReference type="Rhea" id="RHEA-COMP:14573"/>
        <dbReference type="ChEBI" id="CHEBI:15377"/>
        <dbReference type="ChEBI" id="CHEBI:15378"/>
        <dbReference type="ChEBI" id="CHEBI:17790"/>
        <dbReference type="ChEBI" id="CHEBI:140522"/>
        <dbReference type="ChEBI" id="CHEBI:140523"/>
        <dbReference type="EC" id="3.1.1.11"/>
    </reaction>
</comment>
<evidence type="ECO:0000256" key="6">
    <source>
        <dbReference type="ARBA" id="ARBA00022512"/>
    </source>
</evidence>
<comment type="function">
    <text evidence="12">Acts in the modification of cell walls via demethylesterification of cell wall pectin.</text>
</comment>
<dbReference type="InterPro" id="IPR025287">
    <property type="entry name" value="WAK_GUB"/>
</dbReference>
<evidence type="ECO:0000256" key="10">
    <source>
        <dbReference type="ARBA" id="ARBA00023180"/>
    </source>
</evidence>
<keyword evidence="7 14" id="KW-0732">Signal</keyword>
<dbReference type="UniPathway" id="UPA00545">
    <property type="reaction ID" value="UER00823"/>
</dbReference>
<dbReference type="InterPro" id="IPR012334">
    <property type="entry name" value="Pectin_lyas_fold"/>
</dbReference>
<name>A0A498IBU6_MALDO</name>
<evidence type="ECO:0000256" key="3">
    <source>
        <dbReference type="ARBA" id="ARBA00005184"/>
    </source>
</evidence>
<evidence type="ECO:0000256" key="9">
    <source>
        <dbReference type="ARBA" id="ARBA00023085"/>
    </source>
</evidence>
<proteinExistence type="inferred from homology"/>
<dbReference type="PROSITE" id="PS00503">
    <property type="entry name" value="PECTINESTERASE_2"/>
    <property type="match status" value="1"/>
</dbReference>
<feature type="signal peptide" evidence="14">
    <location>
        <begin position="1"/>
        <end position="24"/>
    </location>
</feature>
<dbReference type="Gene3D" id="2.160.20.10">
    <property type="entry name" value="Single-stranded right-handed beta-helix, Pectin lyase-like"/>
    <property type="match status" value="1"/>
</dbReference>
<gene>
    <name evidence="17" type="ORF">DVH24_040612</name>
</gene>
<evidence type="ECO:0000313" key="18">
    <source>
        <dbReference type="Proteomes" id="UP000290289"/>
    </source>
</evidence>
<evidence type="ECO:0000259" key="15">
    <source>
        <dbReference type="Pfam" id="PF01095"/>
    </source>
</evidence>
<evidence type="ECO:0000256" key="4">
    <source>
        <dbReference type="ARBA" id="ARBA00008891"/>
    </source>
</evidence>
<evidence type="ECO:0000313" key="17">
    <source>
        <dbReference type="EMBL" id="RXH79465.1"/>
    </source>
</evidence>
<dbReference type="GO" id="GO:0045490">
    <property type="term" value="P:pectin catabolic process"/>
    <property type="evidence" value="ECO:0007669"/>
    <property type="project" value="UniProtKB-UniPathway"/>
</dbReference>
<dbReference type="SUPFAM" id="SSF51126">
    <property type="entry name" value="Pectin lyase-like"/>
    <property type="match status" value="1"/>
</dbReference>